<dbReference type="AlphaFoldDB" id="A0AAI8VXL2"/>
<gene>
    <name evidence="2" type="ORF">KHLLAP_LOCUS12933</name>
</gene>
<accession>A0AAI8VXL2</accession>
<name>A0AAI8VXL2_9PEZI</name>
<dbReference type="EMBL" id="CAUWAG010000019">
    <property type="protein sequence ID" value="CAJ2512465.1"/>
    <property type="molecule type" value="Genomic_DNA"/>
</dbReference>
<proteinExistence type="predicted"/>
<dbReference type="InterPro" id="IPR008949">
    <property type="entry name" value="Isoprenoid_synthase_dom_sf"/>
</dbReference>
<dbReference type="Gene3D" id="1.10.600.10">
    <property type="entry name" value="Farnesyl Diphosphate Synthase"/>
    <property type="match status" value="1"/>
</dbReference>
<evidence type="ECO:0000313" key="2">
    <source>
        <dbReference type="EMBL" id="CAJ2512465.1"/>
    </source>
</evidence>
<dbReference type="Pfam" id="PF19086">
    <property type="entry name" value="Terpene_syn_C_2"/>
    <property type="match status" value="1"/>
</dbReference>
<keyword evidence="3" id="KW-1185">Reference proteome</keyword>
<protein>
    <submittedName>
        <fullName evidence="2">Uu.00g054800.m01.CDS01</fullName>
    </submittedName>
</protein>
<sequence length="197" mass="22228">MRGELAVFVQENIEKHIMDEKAQRKTKISDIAYLTALMYPNAKWEQLKTMALLSLSMFVFDDTIDKKMDADNASDMPDYASDFDSATKLRKDSIRFMRHALGTESSSENNKDDGPPAPREFSAFADLAPRVKAAPAGQISIQRLDCDVTEFIETNGEEQMFRLSGKTPSIDEYWAYRHGVGAVFVYCTLHQHATSTI</sequence>
<evidence type="ECO:0000313" key="3">
    <source>
        <dbReference type="Proteomes" id="UP001295740"/>
    </source>
</evidence>
<organism evidence="2 3">
    <name type="scientific">Anthostomella pinea</name>
    <dbReference type="NCBI Taxonomy" id="933095"/>
    <lineage>
        <taxon>Eukaryota</taxon>
        <taxon>Fungi</taxon>
        <taxon>Dikarya</taxon>
        <taxon>Ascomycota</taxon>
        <taxon>Pezizomycotina</taxon>
        <taxon>Sordariomycetes</taxon>
        <taxon>Xylariomycetidae</taxon>
        <taxon>Xylariales</taxon>
        <taxon>Xylariaceae</taxon>
        <taxon>Anthostomella</taxon>
    </lineage>
</organism>
<reference evidence="2" key="1">
    <citation type="submission" date="2023-10" db="EMBL/GenBank/DDBJ databases">
        <authorList>
            <person name="Hackl T."/>
        </authorList>
    </citation>
    <scope>NUCLEOTIDE SEQUENCE</scope>
</reference>
<comment type="caution">
    <text evidence="2">The sequence shown here is derived from an EMBL/GenBank/DDBJ whole genome shotgun (WGS) entry which is preliminary data.</text>
</comment>
<dbReference type="Proteomes" id="UP001295740">
    <property type="component" value="Unassembled WGS sequence"/>
</dbReference>
<evidence type="ECO:0000256" key="1">
    <source>
        <dbReference type="SAM" id="MobiDB-lite"/>
    </source>
</evidence>
<feature type="region of interest" description="Disordered" evidence="1">
    <location>
        <begin position="100"/>
        <end position="119"/>
    </location>
</feature>
<dbReference type="SUPFAM" id="SSF48576">
    <property type="entry name" value="Terpenoid synthases"/>
    <property type="match status" value="1"/>
</dbReference>